<dbReference type="GO" id="GO:0004523">
    <property type="term" value="F:RNA-DNA hybrid ribonuclease activity"/>
    <property type="evidence" value="ECO:0007669"/>
    <property type="project" value="InterPro"/>
</dbReference>
<feature type="domain" description="RNase H type-1" evidence="1">
    <location>
        <begin position="336"/>
        <end position="429"/>
    </location>
</feature>
<protein>
    <recommendedName>
        <fullName evidence="1">RNase H type-1 domain-containing protein</fullName>
    </recommendedName>
</protein>
<accession>A0A7J6H8N8</accession>
<dbReference type="PANTHER" id="PTHR31286">
    <property type="entry name" value="GLYCINE-RICH CELL WALL STRUCTURAL PROTEIN 1.8-LIKE"/>
    <property type="match status" value="1"/>
</dbReference>
<keyword evidence="5" id="KW-1185">Reference proteome</keyword>
<dbReference type="PANTHER" id="PTHR31286:SF180">
    <property type="entry name" value="OS10G0362600 PROTEIN"/>
    <property type="match status" value="1"/>
</dbReference>
<organism evidence="2 4">
    <name type="scientific">Cannabis sativa</name>
    <name type="common">Hemp</name>
    <name type="synonym">Marijuana</name>
    <dbReference type="NCBI Taxonomy" id="3483"/>
    <lineage>
        <taxon>Eukaryota</taxon>
        <taxon>Viridiplantae</taxon>
        <taxon>Streptophyta</taxon>
        <taxon>Embryophyta</taxon>
        <taxon>Tracheophyta</taxon>
        <taxon>Spermatophyta</taxon>
        <taxon>Magnoliopsida</taxon>
        <taxon>eudicotyledons</taxon>
        <taxon>Gunneridae</taxon>
        <taxon>Pentapetalae</taxon>
        <taxon>rosids</taxon>
        <taxon>fabids</taxon>
        <taxon>Rosales</taxon>
        <taxon>Cannabaceae</taxon>
        <taxon>Cannabis</taxon>
    </lineage>
</organism>
<gene>
    <name evidence="2" type="ORF">F8388_005412</name>
    <name evidence="3" type="ORF">G4B88_023060</name>
</gene>
<dbReference type="GO" id="GO:0003676">
    <property type="term" value="F:nucleic acid binding"/>
    <property type="evidence" value="ECO:0007669"/>
    <property type="project" value="InterPro"/>
</dbReference>
<evidence type="ECO:0000313" key="3">
    <source>
        <dbReference type="EMBL" id="KAF4400652.1"/>
    </source>
</evidence>
<evidence type="ECO:0000313" key="2">
    <source>
        <dbReference type="EMBL" id="KAF4391647.1"/>
    </source>
</evidence>
<dbReference type="InterPro" id="IPR040256">
    <property type="entry name" value="At4g02000-like"/>
</dbReference>
<dbReference type="InterPro" id="IPR002156">
    <property type="entry name" value="RNaseH_domain"/>
</dbReference>
<evidence type="ECO:0000259" key="1">
    <source>
        <dbReference type="Pfam" id="PF13456"/>
    </source>
</evidence>
<sequence>MLSFEKEEPSPEMLNMPATMDTTDTTMEDLLAKTTNLTVLDEDGWEINLAGRSEVESLCAMGRLCSNRPMNRPLLKTILGRIWGISEKDWGVEIKFSSKESSFLVFSFKSSQDLNRIITKNPWFLNNGFLIVERFNGIPNEWNKVLTRFPLSGRVLNLPPRSITQANLERLASFAGEIITKRINNSTATPYDNGNEIILGPPSVVTPGKLTNLGASSCPHFIISTFTHSDKCKEVISNTAVLDSKTHENMISQGTLSYEGRFIKEKLIESQSKTKRNGSWRDEIETFVSNSSTPVEIMHSSTDRESLIKSIFNSPINLVDVPIIYDNDDASVNKVDGPSKRRQPGYSLSAVIRDSEGSLVIAKFEFMLGCSSVLLAEGTAIFLGMKPAISRSLWQVQVASDSKTIINAIRMQNTNYADWGPLVQQIIQFRDYF</sequence>
<comment type="caution">
    <text evidence="2">The sequence shown here is derived from an EMBL/GenBank/DDBJ whole genome shotgun (WGS) entry which is preliminary data.</text>
</comment>
<dbReference type="Gene3D" id="3.30.420.10">
    <property type="entry name" value="Ribonuclease H-like superfamily/Ribonuclease H"/>
    <property type="match status" value="1"/>
</dbReference>
<dbReference type="Pfam" id="PF13456">
    <property type="entry name" value="RVT_3"/>
    <property type="match status" value="1"/>
</dbReference>
<reference evidence="4 5" key="1">
    <citation type="journal article" date="2020" name="bioRxiv">
        <title>Sequence and annotation of 42 cannabis genomes reveals extensive copy number variation in cannabinoid synthesis and pathogen resistance genes.</title>
        <authorList>
            <person name="Mckernan K.J."/>
            <person name="Helbert Y."/>
            <person name="Kane L.T."/>
            <person name="Ebling H."/>
            <person name="Zhang L."/>
            <person name="Liu B."/>
            <person name="Eaton Z."/>
            <person name="Mclaughlin S."/>
            <person name="Kingan S."/>
            <person name="Baybayan P."/>
            <person name="Concepcion G."/>
            <person name="Jordan M."/>
            <person name="Riva A."/>
            <person name="Barbazuk W."/>
            <person name="Harkins T."/>
        </authorList>
    </citation>
    <scope>NUCLEOTIDE SEQUENCE [LARGE SCALE GENOMIC DNA]</scope>
    <source>
        <strain evidence="4 5">cv. Jamaican Lion 4</strain>
        <strain evidence="3">Father</strain>
        <strain evidence="2">Mother</strain>
        <tissue evidence="2">Leaf</tissue>
    </source>
</reference>
<evidence type="ECO:0000313" key="5">
    <source>
        <dbReference type="Proteomes" id="UP000583929"/>
    </source>
</evidence>
<dbReference type="Proteomes" id="UP000525078">
    <property type="component" value="Unassembled WGS sequence"/>
</dbReference>
<dbReference type="EMBL" id="JAATIQ010000016">
    <property type="protein sequence ID" value="KAF4400652.1"/>
    <property type="molecule type" value="Genomic_DNA"/>
</dbReference>
<evidence type="ECO:0000313" key="4">
    <source>
        <dbReference type="Proteomes" id="UP000525078"/>
    </source>
</evidence>
<proteinExistence type="predicted"/>
<dbReference type="Proteomes" id="UP000583929">
    <property type="component" value="Unassembled WGS sequence"/>
</dbReference>
<dbReference type="InterPro" id="IPR036397">
    <property type="entry name" value="RNaseH_sf"/>
</dbReference>
<dbReference type="AlphaFoldDB" id="A0A7J6H8N8"/>
<name>A0A7J6H8N8_CANSA</name>
<dbReference type="EMBL" id="JAATIP010000022">
    <property type="protein sequence ID" value="KAF4391647.1"/>
    <property type="molecule type" value="Genomic_DNA"/>
</dbReference>